<organism evidence="12 13">
    <name type="scientific">Trypanosoma congolense (strain IL3000)</name>
    <dbReference type="NCBI Taxonomy" id="1068625"/>
    <lineage>
        <taxon>Eukaryota</taxon>
        <taxon>Discoba</taxon>
        <taxon>Euglenozoa</taxon>
        <taxon>Kinetoplastea</taxon>
        <taxon>Metakinetoplastina</taxon>
        <taxon>Trypanosomatida</taxon>
        <taxon>Trypanosomatidae</taxon>
        <taxon>Trypanosoma</taxon>
        <taxon>Nannomonas</taxon>
    </lineage>
</organism>
<feature type="compositionally biased region" description="Basic and acidic residues" evidence="9">
    <location>
        <begin position="277"/>
        <end position="303"/>
    </location>
</feature>
<accession>F9WAF3</accession>
<dbReference type="VEuPathDB" id="TriTrypDB:TcIL3000_0_48620"/>
<comment type="caution">
    <text evidence="12">The sequence shown here is derived from an EMBL/GenBank/DDBJ whole genome shotgun (WGS) entry which is preliminary data.</text>
</comment>
<comment type="function">
    <text evidence="1">VSG forms a coat on the surface of the parasite. The trypanosome evades the immune response of the host by expressing a series of antigenically distinct VSGs from an estimated 1000 VSG genes.</text>
</comment>
<dbReference type="GO" id="GO:0098552">
    <property type="term" value="C:side of membrane"/>
    <property type="evidence" value="ECO:0007669"/>
    <property type="project" value="UniProtKB-KW"/>
</dbReference>
<protein>
    <submittedName>
        <fullName evidence="12">Variant surface glycoprotein</fullName>
    </submittedName>
</protein>
<evidence type="ECO:0000313" key="12">
    <source>
        <dbReference type="EMBL" id="CCD14215.1"/>
    </source>
</evidence>
<keyword evidence="7" id="KW-0325">Glycoprotein</keyword>
<keyword evidence="13" id="KW-1185">Reference proteome</keyword>
<dbReference type="EMBL" id="CAEQ01001427">
    <property type="protein sequence ID" value="CCD14215.1"/>
    <property type="molecule type" value="Genomic_DNA"/>
</dbReference>
<comment type="subcellular location">
    <subcellularLocation>
        <location evidence="2">Cell membrane</location>
        <topology evidence="2">Lipid-anchor</topology>
        <topology evidence="2">GPI-anchor</topology>
    </subcellularLocation>
</comment>
<keyword evidence="6" id="KW-0472">Membrane</keyword>
<evidence type="ECO:0000256" key="5">
    <source>
        <dbReference type="ARBA" id="ARBA00022729"/>
    </source>
</evidence>
<gene>
    <name evidence="12" type="ORF">TCIL3000_0_48620</name>
</gene>
<feature type="signal peptide" evidence="10">
    <location>
        <begin position="1"/>
        <end position="24"/>
    </location>
</feature>
<evidence type="ECO:0000256" key="2">
    <source>
        <dbReference type="ARBA" id="ARBA00004609"/>
    </source>
</evidence>
<keyword evidence="3" id="KW-1003">Cell membrane</keyword>
<reference evidence="13" key="1">
    <citation type="submission" date="2011-07" db="EMBL/GenBank/DDBJ databases">
        <title>Divergent evolution of antigenic variation in African trypanosomes.</title>
        <authorList>
            <person name="Jackson A.P."/>
            <person name="Berry A."/>
            <person name="Allison H.C."/>
            <person name="Burton P."/>
            <person name="Anderson J."/>
            <person name="Aslett M."/>
            <person name="Brown R."/>
            <person name="Corton N."/>
            <person name="Harris D."/>
            <person name="Hauser H."/>
            <person name="Gamble J."/>
            <person name="Gilderthorp R."/>
            <person name="McQuillan J."/>
            <person name="Quail M.A."/>
            <person name="Sanders M."/>
            <person name="Van Tonder A."/>
            <person name="Ginger M.L."/>
            <person name="Donelson J.E."/>
            <person name="Field M.C."/>
            <person name="Barry J.D."/>
            <person name="Berriman M."/>
            <person name="Hertz-Fowler C."/>
        </authorList>
    </citation>
    <scope>NUCLEOTIDE SEQUENCE [LARGE SCALE GENOMIC DNA]</scope>
    <source>
        <strain evidence="13">IL3000</strain>
    </source>
</reference>
<evidence type="ECO:0000256" key="4">
    <source>
        <dbReference type="ARBA" id="ARBA00022622"/>
    </source>
</evidence>
<keyword evidence="5 10" id="KW-0732">Signal</keyword>
<evidence type="ECO:0000256" key="1">
    <source>
        <dbReference type="ARBA" id="ARBA00002523"/>
    </source>
</evidence>
<evidence type="ECO:0000256" key="9">
    <source>
        <dbReference type="SAM" id="MobiDB-lite"/>
    </source>
</evidence>
<feature type="region of interest" description="Disordered" evidence="9">
    <location>
        <begin position="277"/>
        <end position="323"/>
    </location>
</feature>
<keyword evidence="4" id="KW-0336">GPI-anchor</keyword>
<evidence type="ECO:0000256" key="10">
    <source>
        <dbReference type="SAM" id="SignalP"/>
    </source>
</evidence>
<dbReference type="InterPro" id="IPR025932">
    <property type="entry name" value="Trypano_VSG_B_N_dom"/>
</dbReference>
<evidence type="ECO:0000313" key="13">
    <source>
        <dbReference type="Proteomes" id="UP000000702"/>
    </source>
</evidence>
<reference evidence="12 13" key="2">
    <citation type="journal article" date="2012" name="Proc. Natl. Acad. Sci. U.S.A.">
        <title>Antigenic diversity is generated by distinct evolutionary mechanisms in African trypanosome species.</title>
        <authorList>
            <person name="Jackson A.P."/>
            <person name="Berry A."/>
            <person name="Aslett M."/>
            <person name="Allison H.C."/>
            <person name="Burton P."/>
            <person name="Vavrova-Anderson J."/>
            <person name="Brown R."/>
            <person name="Browne H."/>
            <person name="Corton N."/>
            <person name="Hauser H."/>
            <person name="Gamble J."/>
            <person name="Gilderthorp R."/>
            <person name="Marcello L."/>
            <person name="McQuillan J."/>
            <person name="Otto T.D."/>
            <person name="Quail M.A."/>
            <person name="Sanders M.J."/>
            <person name="van Tonder A."/>
            <person name="Ginger M.L."/>
            <person name="Field M.C."/>
            <person name="Barry J.D."/>
            <person name="Hertz-Fowler C."/>
            <person name="Berriman M."/>
        </authorList>
    </citation>
    <scope>NUCLEOTIDE SEQUENCE [LARGE SCALE GENOMIC DNA]</scope>
    <source>
        <strain evidence="12 13">IL3000</strain>
    </source>
</reference>
<feature type="chain" id="PRO_5003390049" evidence="10">
    <location>
        <begin position="25"/>
        <end position="351"/>
    </location>
</feature>
<dbReference type="Proteomes" id="UP000000702">
    <property type="component" value="Unassembled WGS sequence"/>
</dbReference>
<evidence type="ECO:0000256" key="6">
    <source>
        <dbReference type="ARBA" id="ARBA00023136"/>
    </source>
</evidence>
<evidence type="ECO:0000256" key="3">
    <source>
        <dbReference type="ARBA" id="ARBA00022475"/>
    </source>
</evidence>
<name>F9WAF3_TRYCI</name>
<feature type="domain" description="Trypanosome variant surface glycoprotein B-type N-terminal" evidence="11">
    <location>
        <begin position="64"/>
        <end position="258"/>
    </location>
</feature>
<evidence type="ECO:0000259" key="11">
    <source>
        <dbReference type="Pfam" id="PF13206"/>
    </source>
</evidence>
<proteinExistence type="predicted"/>
<dbReference type="Pfam" id="PF13206">
    <property type="entry name" value="VSG_B"/>
    <property type="match status" value="1"/>
</dbReference>
<dbReference type="GO" id="GO:0005886">
    <property type="term" value="C:plasma membrane"/>
    <property type="evidence" value="ECO:0007669"/>
    <property type="project" value="UniProtKB-SubCell"/>
</dbReference>
<sequence>MIENRTMKIWIIAILLVSVVGVCAQESGESTVETDHNKEEHDRLCNVLKAAVGKWGTNGEGLTDPLKKALGRTIFGNEEGGSLGELKEKCPDVYDDVGGWRWTLCGQLQEEEGYTTVHQPRWPGHSASHDLVCLCTVGHGGWPLNEAGNTGTTEKLCGKDKNALGASGKQGWGSSGTQHGKEQIRATWTTVVKECLKGEQEKDLRGSLETFIWKLNHTMHKGYKNLYLLGKGNITSDEACDGTPKKGVCVRYFPNMTDTKTWWLDLKNAIEEDEAEKKRKLAEDTPRGKQEETIKPELARAEPIKSGPTTTNQAEAPKNDNLQDKLRRYNLTSGTPISLPSSWLLSAVFLF</sequence>
<evidence type="ECO:0000256" key="8">
    <source>
        <dbReference type="ARBA" id="ARBA00023288"/>
    </source>
</evidence>
<evidence type="ECO:0000256" key="7">
    <source>
        <dbReference type="ARBA" id="ARBA00023180"/>
    </source>
</evidence>
<dbReference type="AlphaFoldDB" id="F9WAF3"/>
<keyword evidence="8" id="KW-0449">Lipoprotein</keyword>